<keyword evidence="2" id="KW-1185">Reference proteome</keyword>
<protein>
    <recommendedName>
        <fullName evidence="3">Flagellar hook-length control protein FliK</fullName>
    </recommendedName>
</protein>
<evidence type="ECO:0000313" key="1">
    <source>
        <dbReference type="EMBL" id="SFB09418.1"/>
    </source>
</evidence>
<dbReference type="RefSeq" id="WP_092872171.1">
    <property type="nucleotide sequence ID" value="NZ_FOJY01000009.1"/>
</dbReference>
<reference evidence="1 2" key="1">
    <citation type="submission" date="2016-10" db="EMBL/GenBank/DDBJ databases">
        <authorList>
            <person name="de Groot N.N."/>
        </authorList>
    </citation>
    <scope>NUCLEOTIDE SEQUENCE [LARGE SCALE GENOMIC DNA]</scope>
    <source>
        <strain evidence="1 2">DSM 5522</strain>
    </source>
</reference>
<dbReference type="AlphaFoldDB" id="A0A1I0YAH7"/>
<evidence type="ECO:0008006" key="3">
    <source>
        <dbReference type="Google" id="ProtNLM"/>
    </source>
</evidence>
<accession>A0A1I0YAH7</accession>
<dbReference type="OrthoDB" id="9759262at2"/>
<proteinExistence type="predicted"/>
<gene>
    <name evidence="1" type="ORF">SAMN05216249_10915</name>
</gene>
<sequence length="1086" mass="122644">MLVEGASLTKVPNPNISGINIKESETEVEKKSNNINIDYEAHSVISTNIQKSFNEVLNTLKNGENEELSKEDIALVKKQLEYITKNMTGNDAKIIQGEGFNLEDTDVEGIITVVEKIKIALAKGKDFQMFGSEVSATDIEGAVGNTSLASSLSDKLSTMDIPVNDINIYESKQALETAGDLMTPGEGSIKYILENDLEPTINNLYVAEHSGSSEENTKHLSKKEWQQLEEQVVGILKSQGFEISDENLSISKWMIENDIELTGKNIEKYKAITNITFPVDEETVINSIANAIMLGKNPTDALLTGDEKNLYEKSIEYVEVLENASDIDLATLVYETKELTISNLRQAANKNREIDIENIKYDNTLLEIKSIVTKASETEVLEDSENFDFEGNKEKKNLYMYISYRARLEQTRLIMTSHSFVRMMKMGIDVELEPLESLVTQLGKEKQKIYELLFLTEGLEANDENIKSYNEILDVVSETKNLPDTVLGVENVWNKSVNIKTVYYEGQIVLQEFNERQDNSYETLSKSNKALDRYEESMTDVRKDLGDNIQKAFRNVDAILESMNLETSMQNRQATRILAYNSISITKENIETVKVQLLKVNNVLEGLTPSNVMKLIKDKINPLEMDMDELKETLSKIDNSDGQKDSQKYSEFLWKLENNNEITFEQRESYVGLYRILNVIEKSDGAFLGALMNQNAEITLKNLMTASRNMRDSGMDYSIDDNFFGIEFTGINNEITSQAMTAFSDNSNKDNKNSDEYNKEQAKSILNKISPEKLASFEKVSDIESAGLDELEDYLYTCENEEAVIEEENKIFNEKARMFSEFSTSESQVLALLKDCNIPLTAYNILAAGNMLNKRNTWFNQVLESANDDIEVADLKEQVLEKFAESVKSPKEMAQALNELADKAENVLKAMTYWGDTYDNVNAVRMMQQQLFLMKQLAKEENYCVPVMVGNKLTGINLKIIRGANAEDKGKVNITFDSESIGEVAAEISIKGKIVNAFIAAKYAKSAKLLEDNGDTLKEMLSDNDKYMVNLVVLSSDSLEINKFMLNSDKSNKEVNTQDEEVQTKELYYAAKSFLTFVSDEKLNIE</sequence>
<dbReference type="InterPro" id="IPR046207">
    <property type="entry name" value="DUF6240"/>
</dbReference>
<name>A0A1I0YAH7_9FIRM</name>
<dbReference type="Proteomes" id="UP000198838">
    <property type="component" value="Unassembled WGS sequence"/>
</dbReference>
<dbReference type="STRING" id="1120918.SAMN05216249_10915"/>
<evidence type="ECO:0000313" key="2">
    <source>
        <dbReference type="Proteomes" id="UP000198838"/>
    </source>
</evidence>
<dbReference type="EMBL" id="FOJY01000009">
    <property type="protein sequence ID" value="SFB09418.1"/>
    <property type="molecule type" value="Genomic_DNA"/>
</dbReference>
<organism evidence="1 2">
    <name type="scientific">Acetitomaculum ruminis DSM 5522</name>
    <dbReference type="NCBI Taxonomy" id="1120918"/>
    <lineage>
        <taxon>Bacteria</taxon>
        <taxon>Bacillati</taxon>
        <taxon>Bacillota</taxon>
        <taxon>Clostridia</taxon>
        <taxon>Lachnospirales</taxon>
        <taxon>Lachnospiraceae</taxon>
        <taxon>Acetitomaculum</taxon>
    </lineage>
</organism>
<dbReference type="Pfam" id="PF19753">
    <property type="entry name" value="DUF6240"/>
    <property type="match status" value="2"/>
</dbReference>